<feature type="compositionally biased region" description="Basic and acidic residues" evidence="1">
    <location>
        <begin position="170"/>
        <end position="184"/>
    </location>
</feature>
<reference evidence="2" key="2">
    <citation type="submission" date="2025-08" db="UniProtKB">
        <authorList>
            <consortium name="Ensembl"/>
        </authorList>
    </citation>
    <scope>IDENTIFICATION</scope>
</reference>
<proteinExistence type="predicted"/>
<name>A0AAY4DKQ0_9TELE</name>
<evidence type="ECO:0000313" key="3">
    <source>
        <dbReference type="Proteomes" id="UP000694580"/>
    </source>
</evidence>
<reference evidence="2" key="3">
    <citation type="submission" date="2025-09" db="UniProtKB">
        <authorList>
            <consortium name="Ensembl"/>
        </authorList>
    </citation>
    <scope>IDENTIFICATION</scope>
</reference>
<dbReference type="GeneTree" id="ENSGT00950000183362"/>
<dbReference type="Proteomes" id="UP000694580">
    <property type="component" value="Chromosome 18"/>
</dbReference>
<evidence type="ECO:0000313" key="2">
    <source>
        <dbReference type="Ensembl" id="ENSDCDP00010044911.1"/>
    </source>
</evidence>
<dbReference type="AlphaFoldDB" id="A0AAY4DKQ0"/>
<protein>
    <submittedName>
        <fullName evidence="2">Uncharacterized protein</fullName>
    </submittedName>
</protein>
<accession>A0AAY4DKQ0</accession>
<reference evidence="2 3" key="1">
    <citation type="submission" date="2020-06" db="EMBL/GenBank/DDBJ databases">
        <authorList>
            <consortium name="Wellcome Sanger Institute Data Sharing"/>
        </authorList>
    </citation>
    <scope>NUCLEOTIDE SEQUENCE [LARGE SCALE GENOMIC DNA]</scope>
</reference>
<keyword evidence="3" id="KW-1185">Reference proteome</keyword>
<dbReference type="Ensembl" id="ENSDCDT00010055030.1">
    <property type="protein sequence ID" value="ENSDCDP00010044911.1"/>
    <property type="gene ID" value="ENSDCDG00010027718.1"/>
</dbReference>
<evidence type="ECO:0000256" key="1">
    <source>
        <dbReference type="SAM" id="MobiDB-lite"/>
    </source>
</evidence>
<organism evidence="2 3">
    <name type="scientific">Denticeps clupeoides</name>
    <name type="common">denticle herring</name>
    <dbReference type="NCBI Taxonomy" id="299321"/>
    <lineage>
        <taxon>Eukaryota</taxon>
        <taxon>Metazoa</taxon>
        <taxon>Chordata</taxon>
        <taxon>Craniata</taxon>
        <taxon>Vertebrata</taxon>
        <taxon>Euteleostomi</taxon>
        <taxon>Actinopterygii</taxon>
        <taxon>Neopterygii</taxon>
        <taxon>Teleostei</taxon>
        <taxon>Clupei</taxon>
        <taxon>Clupeiformes</taxon>
        <taxon>Denticipitoidei</taxon>
        <taxon>Denticipitidae</taxon>
        <taxon>Denticeps</taxon>
    </lineage>
</organism>
<sequence length="228" mass="25526">MVVHSLPLPVQIPLQNQVGELGPVSARLDLYGEVVAFQVGAQGVGTRVRVLRALQREARARRRRLGDLQVEVAPRERGRVVVHVQNLHLDPVQFQRGFDHDLQVQETSRALLAQLLAVDLFIRPPRAGHQAEAARGQLGDVQTKVLRDVPDERAVFQLLGDGVAHLRQDRVQGARAQEQAERARRQTPVHFSGAHRGQRVNKAPSETYLTHDRAEAKHITSEFYSSSR</sequence>
<feature type="region of interest" description="Disordered" evidence="1">
    <location>
        <begin position="170"/>
        <end position="204"/>
    </location>
</feature>